<dbReference type="AlphaFoldDB" id="A0A8J8M942"/>
<dbReference type="Proteomes" id="UP000677305">
    <property type="component" value="Chromosome"/>
</dbReference>
<dbReference type="InterPro" id="IPR008183">
    <property type="entry name" value="Aldose_1/G6P_1-epimerase"/>
</dbReference>
<organism evidence="12 13">
    <name type="scientific">Vallitalea guaymasensis</name>
    <dbReference type="NCBI Taxonomy" id="1185412"/>
    <lineage>
        <taxon>Bacteria</taxon>
        <taxon>Bacillati</taxon>
        <taxon>Bacillota</taxon>
        <taxon>Clostridia</taxon>
        <taxon>Lachnospirales</taxon>
        <taxon>Vallitaleaceae</taxon>
        <taxon>Vallitalea</taxon>
    </lineage>
</organism>
<dbReference type="SUPFAM" id="SSF74650">
    <property type="entry name" value="Galactose mutarotase-like"/>
    <property type="match status" value="1"/>
</dbReference>
<dbReference type="NCBIfam" id="NF008277">
    <property type="entry name" value="PRK11055.1"/>
    <property type="match status" value="1"/>
</dbReference>
<evidence type="ECO:0000256" key="11">
    <source>
        <dbReference type="PIRSR" id="PIRSR005096-3"/>
    </source>
</evidence>
<dbReference type="UniPathway" id="UPA00242"/>
<evidence type="ECO:0000256" key="6">
    <source>
        <dbReference type="ARBA" id="ARBA00023235"/>
    </source>
</evidence>
<dbReference type="Gene3D" id="2.70.98.10">
    <property type="match status" value="1"/>
</dbReference>
<comment type="catalytic activity">
    <reaction evidence="1 8">
        <text>alpha-D-glucose = beta-D-glucose</text>
        <dbReference type="Rhea" id="RHEA:10264"/>
        <dbReference type="ChEBI" id="CHEBI:15903"/>
        <dbReference type="ChEBI" id="CHEBI:17925"/>
        <dbReference type="EC" id="5.1.3.3"/>
    </reaction>
</comment>
<dbReference type="GO" id="GO:0006006">
    <property type="term" value="P:glucose metabolic process"/>
    <property type="evidence" value="ECO:0007669"/>
    <property type="project" value="TreeGrafter"/>
</dbReference>
<dbReference type="GO" id="GO:0033499">
    <property type="term" value="P:galactose catabolic process via UDP-galactose, Leloir pathway"/>
    <property type="evidence" value="ECO:0007669"/>
    <property type="project" value="TreeGrafter"/>
</dbReference>
<evidence type="ECO:0000256" key="5">
    <source>
        <dbReference type="ARBA" id="ARBA00014165"/>
    </source>
</evidence>
<protein>
    <recommendedName>
        <fullName evidence="5 8">Aldose 1-epimerase</fullName>
        <ecNumber evidence="4 8">5.1.3.3</ecNumber>
    </recommendedName>
</protein>
<evidence type="ECO:0000313" key="13">
    <source>
        <dbReference type="Proteomes" id="UP000677305"/>
    </source>
</evidence>
<proteinExistence type="inferred from homology"/>
<dbReference type="Pfam" id="PF01263">
    <property type="entry name" value="Aldose_epim"/>
    <property type="match status" value="1"/>
</dbReference>
<dbReference type="GO" id="GO:0004034">
    <property type="term" value="F:aldose 1-epimerase activity"/>
    <property type="evidence" value="ECO:0007669"/>
    <property type="project" value="UniProtKB-EC"/>
</dbReference>
<dbReference type="RefSeq" id="WP_212692843.1">
    <property type="nucleotide sequence ID" value="NZ_CP058561.1"/>
</dbReference>
<dbReference type="GO" id="GO:0005737">
    <property type="term" value="C:cytoplasm"/>
    <property type="evidence" value="ECO:0007669"/>
    <property type="project" value="TreeGrafter"/>
</dbReference>
<dbReference type="EMBL" id="CP058561">
    <property type="protein sequence ID" value="QUH28626.1"/>
    <property type="molecule type" value="Genomic_DNA"/>
</dbReference>
<evidence type="ECO:0000256" key="8">
    <source>
        <dbReference type="PIRNR" id="PIRNR005096"/>
    </source>
</evidence>
<dbReference type="KEGG" id="vgu:HYG85_06735"/>
<comment type="similarity">
    <text evidence="3 8">Belongs to the aldose epimerase family.</text>
</comment>
<dbReference type="PANTHER" id="PTHR10091">
    <property type="entry name" value="ALDOSE-1-EPIMERASE"/>
    <property type="match status" value="1"/>
</dbReference>
<dbReference type="InterPro" id="IPR018052">
    <property type="entry name" value="Ald1_epimerase_CS"/>
</dbReference>
<gene>
    <name evidence="12" type="ORF">HYG85_06735</name>
</gene>
<dbReference type="InterPro" id="IPR014718">
    <property type="entry name" value="GH-type_carb-bd"/>
</dbReference>
<dbReference type="PROSITE" id="PS00545">
    <property type="entry name" value="ALDOSE_1_EPIMERASE"/>
    <property type="match status" value="1"/>
</dbReference>
<feature type="binding site" evidence="11">
    <location>
        <begin position="180"/>
        <end position="182"/>
    </location>
    <ligand>
        <name>beta-D-galactose</name>
        <dbReference type="ChEBI" id="CHEBI:27667"/>
    </ligand>
</feature>
<feature type="active site" description="Proton acceptor" evidence="9">
    <location>
        <position position="313"/>
    </location>
</feature>
<evidence type="ECO:0000256" key="1">
    <source>
        <dbReference type="ARBA" id="ARBA00001614"/>
    </source>
</evidence>
<evidence type="ECO:0000256" key="2">
    <source>
        <dbReference type="ARBA" id="ARBA00005028"/>
    </source>
</evidence>
<sequence>MEIKSTNFGFTKSGEEVTKYTLYNDNDCSVSILNYGGIINNIMVPDKDGNIENVVLGFDTFKEYEEKSPFFGSLVGRVAGRISNASFEIDGTTYNLAANNNGNTLHGGLKGFDKVIWNVTGIVKKDSVSLYLNYISEDGEEGFPGTLDVNVTYTFNNDNELEIYYSGKTDKKTIINMTNHSYFNLSGNGKRDVLEQYLHINADKYGLVDTEIIPIGVADVDGTAFDFREMKLVGSDIKNDEVQLKNAGGYDHPFMLNDDGNISAAMYDEKSGRYMEVVTDQKAVVFYACNQMEAGMKLASNMVTKKHIALCLETQYYPDAINQDCFDSNILSPEDTYKAYTKYSFKIK</sequence>
<evidence type="ECO:0000256" key="3">
    <source>
        <dbReference type="ARBA" id="ARBA00006206"/>
    </source>
</evidence>
<evidence type="ECO:0000256" key="9">
    <source>
        <dbReference type="PIRSR" id="PIRSR005096-1"/>
    </source>
</evidence>
<feature type="active site" description="Proton donor" evidence="9">
    <location>
        <position position="180"/>
    </location>
</feature>
<dbReference type="InterPro" id="IPR011013">
    <property type="entry name" value="Gal_mutarotase_sf_dom"/>
</dbReference>
<keyword evidence="13" id="KW-1185">Reference proteome</keyword>
<evidence type="ECO:0000313" key="12">
    <source>
        <dbReference type="EMBL" id="QUH28626.1"/>
    </source>
</evidence>
<dbReference type="GO" id="GO:0030246">
    <property type="term" value="F:carbohydrate binding"/>
    <property type="evidence" value="ECO:0007669"/>
    <property type="project" value="InterPro"/>
</dbReference>
<dbReference type="CDD" id="cd09019">
    <property type="entry name" value="galactose_mutarotase_like"/>
    <property type="match status" value="1"/>
</dbReference>
<comment type="pathway">
    <text evidence="2 8">Carbohydrate metabolism; hexose metabolism.</text>
</comment>
<dbReference type="InterPro" id="IPR047215">
    <property type="entry name" value="Galactose_mutarotase-like"/>
</dbReference>
<keyword evidence="6 8" id="KW-0413">Isomerase</keyword>
<evidence type="ECO:0000256" key="7">
    <source>
        <dbReference type="ARBA" id="ARBA00023277"/>
    </source>
</evidence>
<evidence type="ECO:0000256" key="10">
    <source>
        <dbReference type="PIRSR" id="PIRSR005096-2"/>
    </source>
</evidence>
<name>A0A8J8M942_9FIRM</name>
<dbReference type="PANTHER" id="PTHR10091:SF0">
    <property type="entry name" value="GALACTOSE MUTAROTASE"/>
    <property type="match status" value="1"/>
</dbReference>
<dbReference type="InterPro" id="IPR015443">
    <property type="entry name" value="Aldose_1-epimerase"/>
</dbReference>
<reference evidence="12 13" key="1">
    <citation type="submission" date="2020-07" db="EMBL/GenBank/DDBJ databases">
        <title>Vallitalea guaymasensis genome.</title>
        <authorList>
            <person name="Postec A."/>
        </authorList>
    </citation>
    <scope>NUCLEOTIDE SEQUENCE [LARGE SCALE GENOMIC DNA]</scope>
    <source>
        <strain evidence="12 13">Ra1766G1</strain>
    </source>
</reference>
<evidence type="ECO:0000256" key="4">
    <source>
        <dbReference type="ARBA" id="ARBA00013185"/>
    </source>
</evidence>
<feature type="binding site" evidence="10">
    <location>
        <position position="251"/>
    </location>
    <ligand>
        <name>beta-D-galactose</name>
        <dbReference type="ChEBI" id="CHEBI:27667"/>
    </ligand>
</feature>
<accession>A0A8J8M942</accession>
<keyword evidence="7 8" id="KW-0119">Carbohydrate metabolism</keyword>
<dbReference type="EC" id="5.1.3.3" evidence="4 8"/>
<dbReference type="PIRSF" id="PIRSF005096">
    <property type="entry name" value="GALM"/>
    <property type="match status" value="1"/>
</dbReference>